<dbReference type="NCBIfam" id="NF045639">
    <property type="entry name" value="GCX_COOH"/>
    <property type="match status" value="1"/>
</dbReference>
<organism evidence="2 3">
    <name type="scientific">Flavilitoribacter nigricans (strain ATCC 23147 / DSM 23189 / NBRC 102662 / NCIMB 1420 / SS-2)</name>
    <name type="common">Lewinella nigricans</name>
    <dbReference type="NCBI Taxonomy" id="1122177"/>
    <lineage>
        <taxon>Bacteria</taxon>
        <taxon>Pseudomonadati</taxon>
        <taxon>Bacteroidota</taxon>
        <taxon>Saprospiria</taxon>
        <taxon>Saprospirales</taxon>
        <taxon>Lewinellaceae</taxon>
        <taxon>Flavilitoribacter</taxon>
    </lineage>
</organism>
<sequence length="1476" mass="166224">MDDDPNDSYPNSPEKADIGVIYEKNVTVTVGNEPTGGIRLQKLTIDDGDNDSGNNIVRVFKYEKDINGCDGSTAAYLGRTPKYINNEVRVINSEEEICGYEECYFTTLSSSSLTNLSNYAGNIVGYREVWEWQGNNAENGQKYFKYQTFADINPQMGPNPYNVFLSTPMIDYSYKSGMLIEEHVYKANNDTLSKKMYDYEFNETVNSDSQKGIVARKVFDLACEEDAFYLCDGTNTEGEEFFLYYCNNGQGYEVCDTIFTPCYNKAAGDTIFNANALVPYAIEWYDVVTSWIYLGKETMQYFDDDGSGNYLETVTQHEYDTIQGNHTMPVATIMTNSDNKVHRTEHKFVFDMTTTPLWTDLISRNMISTPIETRVMVDGIITDGVKNDFSYFDGSGLPTTTQQSNPPLLHQLSRYEVTWNQSGTIIDNGWVLQNTIDEYEADGLIRKHTKEGWQSETYEWDNGQLVKKTFDNFDWEYRYYDNSRLISGITHLDGQIDSFVYDGLQRLETTISRQGNVTTNYSYQYRDGSHPNNFVKSETIYAGTDSSDLSNRTTFQYLDGLGRPIQQIEQAYSQNNQDVISVTEFDAFGRPFKSYEPFEGAGSSGDFVAAANWPSQMYSTDIGFEASPLSRSISTTPPDWKTSFMEYGVNTAPISIPGSSITYPAGTLFAETTIDPDATNTKTEDRTITFTDKKGRLILSRRQNLAQTEQADTYYIYDDKDRISKVIPPDATATDPDLIYTYTYSSDDLILTKKIPGQASNSFLYNDRDLVTFSQDGNMQSQGQWLHTQYDTYGRPTATGFVDQTPTNGNQLLSFDNALTTTCYDGCDLPGTPPQIYRGKVRRTETKILGTNDWLQTLNFYDAHGRLEKTESNNHLNVSDLDSEVMNYSYDFADNPTKALRTHTVGSTTTTVLEESTYDHSGRVMHTYLQVNAEPKIQTSKLVYTAKDEIQTQYLGKAGTSWLQKIDFSYRANGFLESMNQPTLGGTVTAVDLCDPTFPVPGNSGENDLFYLQINYDHLDFNAAGSPQYNGNIAQLIWRVRGRERQTYGFDYDFLNRLQDANYYDITEAGGQRSQTNKYSVNFTYADDRGNIGSISRQGLYWDGSCFVEDQIDDLSFGYYPGTNRLQDVNDTAPTTAAAAAGFKPYDTGLSGADYLYDENGNLINDPSKDLSISYNYLNLPDTVHQNSGSDQVSWLYDAAGNKLRKSTNGSGSTLHLSGNISSNTYQADQITSDGIVPTGNTVLFQAGTEIELQAGFETKVNSDFEAEVTTISSSSHHDYVNGIEYQDGVMEAIYHGVGRIYFDNGTPRYEYTITDHLGNARVTFADLDNDGTIEITSDPATNELLQENHYYPFGMQMDGGWKMHPDRQNAYQYNGKELNEDLGLYWLDYGARWYDPSIGRWNAVDPLAEEMSSWSPYNFTFDNPLVFIDPTGTKPEWIPSVDDEGNIVLTAERGDNANTLMEFFGGAENASQRLF</sequence>
<dbReference type="InterPro" id="IPR055015">
    <property type="entry name" value="GCX_COOH"/>
</dbReference>
<dbReference type="Pfam" id="PF20041">
    <property type="entry name" value="DUF6443"/>
    <property type="match status" value="1"/>
</dbReference>
<evidence type="ECO:0000313" key="2">
    <source>
        <dbReference type="EMBL" id="PHN01895.1"/>
    </source>
</evidence>
<keyword evidence="3" id="KW-1185">Reference proteome</keyword>
<dbReference type="Gene3D" id="2.180.10.10">
    <property type="entry name" value="RHS repeat-associated core"/>
    <property type="match status" value="2"/>
</dbReference>
<comment type="caution">
    <text evidence="2">The sequence shown here is derived from an EMBL/GenBank/DDBJ whole genome shotgun (WGS) entry which is preliminary data.</text>
</comment>
<dbReference type="InterPro" id="IPR045619">
    <property type="entry name" value="DUF6443"/>
</dbReference>
<protein>
    <recommendedName>
        <fullName evidence="1">DUF6443 domain-containing protein</fullName>
    </recommendedName>
</protein>
<gene>
    <name evidence="2" type="ORF">CRP01_35250</name>
</gene>
<accession>A0A2D0N082</accession>
<dbReference type="InterPro" id="IPR022385">
    <property type="entry name" value="Rhs_assc_core"/>
</dbReference>
<dbReference type="EMBL" id="PDUD01000048">
    <property type="protein sequence ID" value="PHN01895.1"/>
    <property type="molecule type" value="Genomic_DNA"/>
</dbReference>
<proteinExistence type="predicted"/>
<feature type="domain" description="DUF6443" evidence="1">
    <location>
        <begin position="544"/>
        <end position="641"/>
    </location>
</feature>
<dbReference type="OrthoDB" id="1191296at2"/>
<dbReference type="NCBIfam" id="TIGR03696">
    <property type="entry name" value="Rhs_assc_core"/>
    <property type="match status" value="1"/>
</dbReference>
<dbReference type="RefSeq" id="WP_099154786.1">
    <property type="nucleotide sequence ID" value="NZ_PDUD01000048.1"/>
</dbReference>
<dbReference type="Proteomes" id="UP000223913">
    <property type="component" value="Unassembled WGS sequence"/>
</dbReference>
<evidence type="ECO:0000259" key="1">
    <source>
        <dbReference type="Pfam" id="PF20041"/>
    </source>
</evidence>
<name>A0A2D0N082_FLAN2</name>
<reference evidence="2 3" key="1">
    <citation type="submission" date="2017-10" db="EMBL/GenBank/DDBJ databases">
        <title>The draft genome sequence of Lewinella nigricans NBRC 102662.</title>
        <authorList>
            <person name="Wang K."/>
        </authorList>
    </citation>
    <scope>NUCLEOTIDE SEQUENCE [LARGE SCALE GENOMIC DNA]</scope>
    <source>
        <strain evidence="2 3">NBRC 102662</strain>
    </source>
</reference>
<evidence type="ECO:0000313" key="3">
    <source>
        <dbReference type="Proteomes" id="UP000223913"/>
    </source>
</evidence>